<gene>
    <name evidence="13" type="ORF">KB893_16910</name>
</gene>
<evidence type="ECO:0000256" key="10">
    <source>
        <dbReference type="ARBA" id="ARBA00030775"/>
    </source>
</evidence>
<keyword evidence="8 11" id="KW-0472">Membrane</keyword>
<dbReference type="EMBL" id="JAGQFT010000253">
    <property type="protein sequence ID" value="MBR0564166.1"/>
    <property type="molecule type" value="Genomic_DNA"/>
</dbReference>
<name>A0A8J7VYD6_9GAMM</name>
<proteinExistence type="inferred from homology"/>
<keyword evidence="5" id="KW-0997">Cell inner membrane</keyword>
<comment type="similarity">
    <text evidence="9">Belongs to the GSP H family.</text>
</comment>
<evidence type="ECO:0000256" key="11">
    <source>
        <dbReference type="SAM" id="Phobius"/>
    </source>
</evidence>
<dbReference type="GO" id="GO:0005886">
    <property type="term" value="C:plasma membrane"/>
    <property type="evidence" value="ECO:0007669"/>
    <property type="project" value="UniProtKB-SubCell"/>
</dbReference>
<sequence>MPKARGFTLVELMITVAVLAVVAAIALPNFKGTMQRNQLATAANEVLAAVALARTEALRSPRTVSVCASDDGASCGGEWSNGWLVWIDEDASGGACDVGSGDRVLRYVETNRNLSIAAESESGGSAECFQFDRQGRVQDRGRRALTITVDDAPDDASLVREIRISATGQTRICQGACA</sequence>
<dbReference type="GO" id="GO:0015628">
    <property type="term" value="P:protein secretion by the type II secretion system"/>
    <property type="evidence" value="ECO:0007669"/>
    <property type="project" value="InterPro"/>
</dbReference>
<feature type="domain" description="General secretion pathway GspH" evidence="12">
    <location>
        <begin position="42"/>
        <end position="168"/>
    </location>
</feature>
<dbReference type="AlphaFoldDB" id="A0A8J7VYD6"/>
<dbReference type="GO" id="GO:0015627">
    <property type="term" value="C:type II protein secretion system complex"/>
    <property type="evidence" value="ECO:0007669"/>
    <property type="project" value="InterPro"/>
</dbReference>
<dbReference type="InterPro" id="IPR045584">
    <property type="entry name" value="Pilin-like"/>
</dbReference>
<evidence type="ECO:0000256" key="1">
    <source>
        <dbReference type="ARBA" id="ARBA00004377"/>
    </source>
</evidence>
<comment type="subcellular location">
    <subcellularLocation>
        <location evidence="1">Cell inner membrane</location>
        <topology evidence="1">Single-pass membrane protein</topology>
    </subcellularLocation>
</comment>
<protein>
    <recommendedName>
        <fullName evidence="2">Type II secretion system protein H</fullName>
    </recommendedName>
    <alternativeName>
        <fullName evidence="10">General secretion pathway protein H</fullName>
    </alternativeName>
</protein>
<dbReference type="Pfam" id="PF12019">
    <property type="entry name" value="GspH"/>
    <property type="match status" value="1"/>
</dbReference>
<keyword evidence="4" id="KW-0488">Methylation</keyword>
<evidence type="ECO:0000256" key="5">
    <source>
        <dbReference type="ARBA" id="ARBA00022519"/>
    </source>
</evidence>
<evidence type="ECO:0000313" key="13">
    <source>
        <dbReference type="EMBL" id="MBR0564166.1"/>
    </source>
</evidence>
<evidence type="ECO:0000256" key="3">
    <source>
        <dbReference type="ARBA" id="ARBA00022475"/>
    </source>
</evidence>
<dbReference type="InterPro" id="IPR022346">
    <property type="entry name" value="T2SS_GspH"/>
</dbReference>
<keyword evidence="6 11" id="KW-0812">Transmembrane</keyword>
<evidence type="ECO:0000256" key="2">
    <source>
        <dbReference type="ARBA" id="ARBA00021549"/>
    </source>
</evidence>
<keyword evidence="7 11" id="KW-1133">Transmembrane helix</keyword>
<dbReference type="Pfam" id="PF07963">
    <property type="entry name" value="N_methyl"/>
    <property type="match status" value="1"/>
</dbReference>
<reference evidence="13" key="1">
    <citation type="submission" date="2021-04" db="EMBL/GenBank/DDBJ databases">
        <authorList>
            <person name="Karlyshev A.V."/>
        </authorList>
    </citation>
    <scope>NUCLEOTIDE SEQUENCE</scope>
    <source>
        <strain evidence="13">LMG 29479</strain>
    </source>
</reference>
<dbReference type="InterPro" id="IPR012902">
    <property type="entry name" value="N_methyl_site"/>
</dbReference>
<comment type="caution">
    <text evidence="13">The sequence shown here is derived from an EMBL/GenBank/DDBJ whole genome shotgun (WGS) entry which is preliminary data.</text>
</comment>
<dbReference type="SUPFAM" id="SSF54523">
    <property type="entry name" value="Pili subunits"/>
    <property type="match status" value="1"/>
</dbReference>
<evidence type="ECO:0000256" key="6">
    <source>
        <dbReference type="ARBA" id="ARBA00022692"/>
    </source>
</evidence>
<dbReference type="NCBIfam" id="TIGR02532">
    <property type="entry name" value="IV_pilin_GFxxxE"/>
    <property type="match status" value="1"/>
</dbReference>
<evidence type="ECO:0000259" key="12">
    <source>
        <dbReference type="Pfam" id="PF12019"/>
    </source>
</evidence>
<dbReference type="Gene3D" id="3.55.40.10">
    <property type="entry name" value="minor pseudopilin epsh domain"/>
    <property type="match status" value="1"/>
</dbReference>
<evidence type="ECO:0000256" key="8">
    <source>
        <dbReference type="ARBA" id="ARBA00023136"/>
    </source>
</evidence>
<organism evidence="13">
    <name type="scientific">Coralloluteibacterium stylophorae</name>
    <dbReference type="NCBI Taxonomy" id="1776034"/>
    <lineage>
        <taxon>Bacteria</taxon>
        <taxon>Pseudomonadati</taxon>
        <taxon>Pseudomonadota</taxon>
        <taxon>Gammaproteobacteria</taxon>
        <taxon>Lysobacterales</taxon>
        <taxon>Lysobacteraceae</taxon>
        <taxon>Coralloluteibacterium</taxon>
    </lineage>
</organism>
<accession>A0A8J7VYD6</accession>
<keyword evidence="3" id="KW-1003">Cell membrane</keyword>
<evidence type="ECO:0000256" key="7">
    <source>
        <dbReference type="ARBA" id="ARBA00022989"/>
    </source>
</evidence>
<dbReference type="RefSeq" id="WP_211928025.1">
    <property type="nucleotide sequence ID" value="NZ_JAGQFT020000003.1"/>
</dbReference>
<feature type="transmembrane region" description="Helical" evidence="11">
    <location>
        <begin position="6"/>
        <end position="27"/>
    </location>
</feature>
<dbReference type="PROSITE" id="PS00409">
    <property type="entry name" value="PROKAR_NTER_METHYL"/>
    <property type="match status" value="1"/>
</dbReference>
<evidence type="ECO:0000256" key="4">
    <source>
        <dbReference type="ARBA" id="ARBA00022481"/>
    </source>
</evidence>
<evidence type="ECO:0000256" key="9">
    <source>
        <dbReference type="ARBA" id="ARBA00025772"/>
    </source>
</evidence>